<protein>
    <recommendedName>
        <fullName evidence="4">Immunity protein 35</fullName>
    </recommendedName>
</protein>
<accession>A0ABX2FCV3</accession>
<dbReference type="EMBL" id="JAAATY010000025">
    <property type="protein sequence ID" value="NRN69186.1"/>
    <property type="molecule type" value="Genomic_DNA"/>
</dbReference>
<evidence type="ECO:0008006" key="4">
    <source>
        <dbReference type="Google" id="ProtNLM"/>
    </source>
</evidence>
<organism evidence="2 3">
    <name type="scientific">Kibdelosporangium persicum</name>
    <dbReference type="NCBI Taxonomy" id="2698649"/>
    <lineage>
        <taxon>Bacteria</taxon>
        <taxon>Bacillati</taxon>
        <taxon>Actinomycetota</taxon>
        <taxon>Actinomycetes</taxon>
        <taxon>Pseudonocardiales</taxon>
        <taxon>Pseudonocardiaceae</taxon>
        <taxon>Kibdelosporangium</taxon>
    </lineage>
</organism>
<keyword evidence="3" id="KW-1185">Reference proteome</keyword>
<evidence type="ECO:0000313" key="2">
    <source>
        <dbReference type="EMBL" id="NRN69186.1"/>
    </source>
</evidence>
<proteinExistence type="predicted"/>
<feature type="region of interest" description="Disordered" evidence="1">
    <location>
        <begin position="1"/>
        <end position="22"/>
    </location>
</feature>
<comment type="caution">
    <text evidence="2">The sequence shown here is derived from an EMBL/GenBank/DDBJ whole genome shotgun (WGS) entry which is preliminary data.</text>
</comment>
<dbReference type="Proteomes" id="UP000763557">
    <property type="component" value="Unassembled WGS sequence"/>
</dbReference>
<feature type="compositionally biased region" description="Polar residues" evidence="1">
    <location>
        <begin position="1"/>
        <end position="11"/>
    </location>
</feature>
<evidence type="ECO:0000256" key="1">
    <source>
        <dbReference type="SAM" id="MobiDB-lite"/>
    </source>
</evidence>
<gene>
    <name evidence="2" type="ORF">GC106_64420</name>
</gene>
<name>A0ABX2FCV3_9PSEU</name>
<dbReference type="RefSeq" id="WP_173139062.1">
    <property type="nucleotide sequence ID" value="NZ_CBCSGW010000004.1"/>
</dbReference>
<sequence>MTNPTIQSAVDTKTDDLTELQPPTSEAGFADLVAEMVADQAPRLFAVVLELGTQVDAQIVAWGIAFEESAYMVTVDGRNQYALANAEAALKYVRSDANITSSLVWATPAVHTQE</sequence>
<evidence type="ECO:0000313" key="3">
    <source>
        <dbReference type="Proteomes" id="UP000763557"/>
    </source>
</evidence>
<reference evidence="2 3" key="1">
    <citation type="submission" date="2020-01" db="EMBL/GenBank/DDBJ databases">
        <title>Kibdelosporangium persica a novel Actinomycetes from a hot desert in Iran.</title>
        <authorList>
            <person name="Safaei N."/>
            <person name="Zaburannyi N."/>
            <person name="Mueller R."/>
            <person name="Wink J."/>
        </authorList>
    </citation>
    <scope>NUCLEOTIDE SEQUENCE [LARGE SCALE GENOMIC DNA]</scope>
    <source>
        <strain evidence="2 3">4NS15</strain>
    </source>
</reference>